<dbReference type="CDD" id="cd00303">
    <property type="entry name" value="retropepsin_like"/>
    <property type="match status" value="1"/>
</dbReference>
<dbReference type="EMBL" id="CM003609">
    <property type="protein sequence ID" value="KYP64819.1"/>
    <property type="molecule type" value="Genomic_DNA"/>
</dbReference>
<sequence>MDCNWLDLSICSAGGLTTPQTTKLKGQLHNQDIFLLIDSGANHNFILQRLVEELGLKMDQTKPSDHTWTLIIGPHQSQDGPLTNAPATFQCVMNST</sequence>
<accession>A0A151TCP2</accession>
<protein>
    <submittedName>
        <fullName evidence="1">Uncharacterized protein</fullName>
    </submittedName>
</protein>
<gene>
    <name evidence="1" type="ORF">KK1_019427</name>
</gene>
<reference evidence="1 2" key="1">
    <citation type="journal article" date="2012" name="Nat. Biotechnol.">
        <title>Draft genome sequence of pigeonpea (Cajanus cajan), an orphan legume crop of resource-poor farmers.</title>
        <authorList>
            <person name="Varshney R.K."/>
            <person name="Chen W."/>
            <person name="Li Y."/>
            <person name="Bharti A.K."/>
            <person name="Saxena R.K."/>
            <person name="Schlueter J.A."/>
            <person name="Donoghue M.T."/>
            <person name="Azam S."/>
            <person name="Fan G."/>
            <person name="Whaley A.M."/>
            <person name="Farmer A.D."/>
            <person name="Sheridan J."/>
            <person name="Iwata A."/>
            <person name="Tuteja R."/>
            <person name="Penmetsa R.V."/>
            <person name="Wu W."/>
            <person name="Upadhyaya H.D."/>
            <person name="Yang S.P."/>
            <person name="Shah T."/>
            <person name="Saxena K.B."/>
            <person name="Michael T."/>
            <person name="McCombie W.R."/>
            <person name="Yang B."/>
            <person name="Zhang G."/>
            <person name="Yang H."/>
            <person name="Wang J."/>
            <person name="Spillane C."/>
            <person name="Cook D.R."/>
            <person name="May G.D."/>
            <person name="Xu X."/>
            <person name="Jackson S.A."/>
        </authorList>
    </citation>
    <scope>NUCLEOTIDE SEQUENCE [LARGE SCALE GENOMIC DNA]</scope>
    <source>
        <strain evidence="2">cv. Asha</strain>
    </source>
</reference>
<dbReference type="Gene3D" id="2.40.70.10">
    <property type="entry name" value="Acid Proteases"/>
    <property type="match status" value="1"/>
</dbReference>
<evidence type="ECO:0000313" key="2">
    <source>
        <dbReference type="Proteomes" id="UP000075243"/>
    </source>
</evidence>
<proteinExistence type="predicted"/>
<evidence type="ECO:0000313" key="1">
    <source>
        <dbReference type="EMBL" id="KYP64819.1"/>
    </source>
</evidence>
<name>A0A151TCP2_CAJCA</name>
<dbReference type="AlphaFoldDB" id="A0A151TCP2"/>
<dbReference type="Proteomes" id="UP000075243">
    <property type="component" value="Chromosome 7"/>
</dbReference>
<organism evidence="1 2">
    <name type="scientific">Cajanus cajan</name>
    <name type="common">Pigeon pea</name>
    <name type="synonym">Cajanus indicus</name>
    <dbReference type="NCBI Taxonomy" id="3821"/>
    <lineage>
        <taxon>Eukaryota</taxon>
        <taxon>Viridiplantae</taxon>
        <taxon>Streptophyta</taxon>
        <taxon>Embryophyta</taxon>
        <taxon>Tracheophyta</taxon>
        <taxon>Spermatophyta</taxon>
        <taxon>Magnoliopsida</taxon>
        <taxon>eudicotyledons</taxon>
        <taxon>Gunneridae</taxon>
        <taxon>Pentapetalae</taxon>
        <taxon>rosids</taxon>
        <taxon>fabids</taxon>
        <taxon>Fabales</taxon>
        <taxon>Fabaceae</taxon>
        <taxon>Papilionoideae</taxon>
        <taxon>50 kb inversion clade</taxon>
        <taxon>NPAAA clade</taxon>
        <taxon>indigoferoid/millettioid clade</taxon>
        <taxon>Phaseoleae</taxon>
        <taxon>Cajanus</taxon>
    </lineage>
</organism>
<dbReference type="Gramene" id="C.cajan_18879.t">
    <property type="protein sequence ID" value="C.cajan_18879.t"/>
    <property type="gene ID" value="C.cajan_18879"/>
</dbReference>
<dbReference type="InterPro" id="IPR021109">
    <property type="entry name" value="Peptidase_aspartic_dom_sf"/>
</dbReference>
<keyword evidence="2" id="KW-1185">Reference proteome</keyword>